<proteinExistence type="predicted"/>
<accession>A0A7S4FTK5</accession>
<dbReference type="InterPro" id="IPR032466">
    <property type="entry name" value="Metal_Hydrolase"/>
</dbReference>
<sequence length="362" mass="41037">MSISYEEFFAKPKAEQADLVWEHLFVKRLPVSEAQIGVVTVLHALGLADFVTKRDLAGIRAWFAQQDMEEYVEKVFQLAKVKYVVMTNIPFVKQETEKWLQGKGTSKRFKSALRIDPVLSGDWGTITACLKEANLPETLEGAREFLKTWAKRIEAIYLMASTPADFQYGPHDCPRQPGWPTATTLIDEVMVPVARELGLPQALKLGAMRGMNPALNPCGGGDGVVVADVAPLRALCQKNPDIKFLATFLSRVNQHEVCVLTQKFRNLHIYGCWWYCNNPSMIDEITRMRIEMLGTAFTAQHSDARILDQLIYKWAHSRKAIAPVLVEQFQKLCRAGWVVTKEEVERDIWRLMGGSYEDFLAK</sequence>
<reference evidence="1" key="1">
    <citation type="submission" date="2021-01" db="EMBL/GenBank/DDBJ databases">
        <authorList>
            <person name="Corre E."/>
            <person name="Pelletier E."/>
            <person name="Niang G."/>
            <person name="Scheremetjew M."/>
            <person name="Finn R."/>
            <person name="Kale V."/>
            <person name="Holt S."/>
            <person name="Cochrane G."/>
            <person name="Meng A."/>
            <person name="Brown T."/>
            <person name="Cohen L."/>
        </authorList>
    </citation>
    <scope>NUCLEOTIDE SEQUENCE</scope>
    <source>
        <strain evidence="1">CCMP1594</strain>
    </source>
</reference>
<gene>
    <name evidence="1" type="ORF">EGYM00163_LOCUS24804</name>
</gene>
<evidence type="ECO:0008006" key="2">
    <source>
        <dbReference type="Google" id="ProtNLM"/>
    </source>
</evidence>
<dbReference type="AlphaFoldDB" id="A0A7S4FTK5"/>
<name>A0A7S4FTK5_9EUGL</name>
<dbReference type="SUPFAM" id="SSF51556">
    <property type="entry name" value="Metallo-dependent hydrolases"/>
    <property type="match status" value="1"/>
</dbReference>
<dbReference type="Gene3D" id="3.20.20.140">
    <property type="entry name" value="Metal-dependent hydrolases"/>
    <property type="match status" value="1"/>
</dbReference>
<organism evidence="1">
    <name type="scientific">Eutreptiella gymnastica</name>
    <dbReference type="NCBI Taxonomy" id="73025"/>
    <lineage>
        <taxon>Eukaryota</taxon>
        <taxon>Discoba</taxon>
        <taxon>Euglenozoa</taxon>
        <taxon>Euglenida</taxon>
        <taxon>Spirocuta</taxon>
        <taxon>Euglenophyceae</taxon>
        <taxon>Eutreptiales</taxon>
        <taxon>Eutreptiaceae</taxon>
        <taxon>Eutreptiella</taxon>
    </lineage>
</organism>
<dbReference type="EMBL" id="HBJA01070607">
    <property type="protein sequence ID" value="CAE0813653.1"/>
    <property type="molecule type" value="Transcribed_RNA"/>
</dbReference>
<dbReference type="Gene3D" id="1.10.2020.10">
    <property type="entry name" value="uronate isomerase, domain 2, chain A"/>
    <property type="match status" value="1"/>
</dbReference>
<evidence type="ECO:0000313" key="1">
    <source>
        <dbReference type="EMBL" id="CAE0813653.1"/>
    </source>
</evidence>
<protein>
    <recommendedName>
        <fullName evidence="2">Glucuronate isomerase</fullName>
    </recommendedName>
</protein>